<evidence type="ECO:0000256" key="4">
    <source>
        <dbReference type="ARBA" id="ARBA00023319"/>
    </source>
</evidence>
<dbReference type="SMART" id="SM00409">
    <property type="entry name" value="IG"/>
    <property type="match status" value="1"/>
</dbReference>
<dbReference type="PaxDb" id="10029-XP_007623651.1"/>
<dbReference type="InterPro" id="IPR007110">
    <property type="entry name" value="Ig-like_dom"/>
</dbReference>
<dbReference type="PANTHER" id="PTHR44337">
    <property type="entry name" value="CARCINOEMBRYONIC ANTIGEN-RELATED CELL ADHESION MOLECULE 8"/>
    <property type="match status" value="1"/>
</dbReference>
<dbReference type="eggNOG" id="ENOG502RXPD">
    <property type="taxonomic scope" value="Eukaryota"/>
</dbReference>
<name>G3IN44_CRIGR</name>
<keyword evidence="2" id="KW-1015">Disulfide bond</keyword>
<dbReference type="InterPro" id="IPR003599">
    <property type="entry name" value="Ig_sub"/>
</dbReference>
<dbReference type="PROSITE" id="PS50835">
    <property type="entry name" value="IG_LIKE"/>
    <property type="match status" value="1"/>
</dbReference>
<keyword evidence="4" id="KW-0393">Immunoglobulin domain</keyword>
<dbReference type="InParanoid" id="G3IN44"/>
<dbReference type="InterPro" id="IPR036179">
    <property type="entry name" value="Ig-like_dom_sf"/>
</dbReference>
<evidence type="ECO:0000256" key="3">
    <source>
        <dbReference type="ARBA" id="ARBA00023180"/>
    </source>
</evidence>
<keyword evidence="3" id="KW-0325">Glycoprotein</keyword>
<dbReference type="InterPro" id="IPR003598">
    <property type="entry name" value="Ig_sub2"/>
</dbReference>
<dbReference type="AlphaFoldDB" id="G3IN44"/>
<dbReference type="InterPro" id="IPR052598">
    <property type="entry name" value="IgSF_CEA-related"/>
</dbReference>
<dbReference type="InterPro" id="IPR013783">
    <property type="entry name" value="Ig-like_fold"/>
</dbReference>
<accession>G3IN44</accession>
<evidence type="ECO:0000313" key="8">
    <source>
        <dbReference type="Proteomes" id="UP000001075"/>
    </source>
</evidence>
<dbReference type="FunFam" id="2.60.40.10:FF:000244">
    <property type="entry name" value="carcinoembryonic antigen-related cell adhesion molecule 16"/>
    <property type="match status" value="1"/>
</dbReference>
<protein>
    <submittedName>
        <fullName evidence="7">Carcinoembryonic antigen-related cell adhesion molecule 1</fullName>
    </submittedName>
</protein>
<reference evidence="8" key="1">
    <citation type="journal article" date="2011" name="Nat. Biotechnol.">
        <title>The genomic sequence of the Chinese hamster ovary (CHO)-K1 cell line.</title>
        <authorList>
            <person name="Xu X."/>
            <person name="Nagarajan H."/>
            <person name="Lewis N.E."/>
            <person name="Pan S."/>
            <person name="Cai Z."/>
            <person name="Liu X."/>
            <person name="Chen W."/>
            <person name="Xie M."/>
            <person name="Wang W."/>
            <person name="Hammond S."/>
            <person name="Andersen M.R."/>
            <person name="Neff N."/>
            <person name="Passarelli B."/>
            <person name="Koh W."/>
            <person name="Fan H.C."/>
            <person name="Wang J."/>
            <person name="Gui Y."/>
            <person name="Lee K.H."/>
            <person name="Betenbaugh M.J."/>
            <person name="Quake S.R."/>
            <person name="Famili I."/>
            <person name="Palsson B.O."/>
            <person name="Wang J."/>
        </authorList>
    </citation>
    <scope>NUCLEOTIDE SEQUENCE [LARGE SCALE GENOMIC DNA]</scope>
    <source>
        <strain evidence="8">CHO K1 cell line</strain>
    </source>
</reference>
<evidence type="ECO:0000259" key="6">
    <source>
        <dbReference type="PROSITE" id="PS50835"/>
    </source>
</evidence>
<dbReference type="EMBL" id="JH005446">
    <property type="protein sequence ID" value="EGW14739.1"/>
    <property type="molecule type" value="Genomic_DNA"/>
</dbReference>
<feature type="domain" description="Ig-like" evidence="6">
    <location>
        <begin position="24"/>
        <end position="108"/>
    </location>
</feature>
<sequence>MILENFDNEKASVQFHVHQAVTLPIIQVINTTVKELESVNLTCSSEDTGISIRWLFNGQSLALKGRMKLSNNNSTLSIDPVRREDSGEYQCEVSNPVSTKRSNPIQLDIIGECPLLP</sequence>
<dbReference type="STRING" id="10029.G3IN44"/>
<dbReference type="SMART" id="SM00408">
    <property type="entry name" value="IGc2"/>
    <property type="match status" value="1"/>
</dbReference>
<dbReference type="Proteomes" id="UP000001075">
    <property type="component" value="Unassembled WGS sequence"/>
</dbReference>
<dbReference type="GO" id="GO:0009986">
    <property type="term" value="C:cell surface"/>
    <property type="evidence" value="ECO:0007669"/>
    <property type="project" value="TreeGrafter"/>
</dbReference>
<evidence type="ECO:0000313" key="7">
    <source>
        <dbReference type="EMBL" id="EGW14739.1"/>
    </source>
</evidence>
<dbReference type="SUPFAM" id="SSF48726">
    <property type="entry name" value="Immunoglobulin"/>
    <property type="match status" value="1"/>
</dbReference>
<comment type="similarity">
    <text evidence="5">Belongs to the immunoglobulin superfamily. CEA family.</text>
</comment>
<dbReference type="Gene3D" id="2.60.40.10">
    <property type="entry name" value="Immunoglobulins"/>
    <property type="match status" value="1"/>
</dbReference>
<dbReference type="Pfam" id="PF13927">
    <property type="entry name" value="Ig_3"/>
    <property type="match status" value="1"/>
</dbReference>
<evidence type="ECO:0000256" key="2">
    <source>
        <dbReference type="ARBA" id="ARBA00023157"/>
    </source>
</evidence>
<organism evidence="7 8">
    <name type="scientific">Cricetulus griseus</name>
    <name type="common">Chinese hamster</name>
    <name type="synonym">Cricetulus barabensis griseus</name>
    <dbReference type="NCBI Taxonomy" id="10029"/>
    <lineage>
        <taxon>Eukaryota</taxon>
        <taxon>Metazoa</taxon>
        <taxon>Chordata</taxon>
        <taxon>Craniata</taxon>
        <taxon>Vertebrata</taxon>
        <taxon>Euteleostomi</taxon>
        <taxon>Mammalia</taxon>
        <taxon>Eutheria</taxon>
        <taxon>Euarchontoglires</taxon>
        <taxon>Glires</taxon>
        <taxon>Rodentia</taxon>
        <taxon>Myomorpha</taxon>
        <taxon>Muroidea</taxon>
        <taxon>Cricetidae</taxon>
        <taxon>Cricetinae</taxon>
        <taxon>Cricetulus</taxon>
    </lineage>
</organism>
<dbReference type="PANTHER" id="PTHR44337:SF20">
    <property type="entry name" value="CARCINOEMBRYONIC ANTIGEN-RELATED CELL ADHESION MOLECULE 5-RELATED"/>
    <property type="match status" value="1"/>
</dbReference>
<dbReference type="CDD" id="cd05740">
    <property type="entry name" value="IgI_hCEACAM_2_4_6_like"/>
    <property type="match status" value="1"/>
</dbReference>
<evidence type="ECO:0000256" key="1">
    <source>
        <dbReference type="ARBA" id="ARBA00022729"/>
    </source>
</evidence>
<evidence type="ECO:0000256" key="5">
    <source>
        <dbReference type="ARBA" id="ARBA00038222"/>
    </source>
</evidence>
<keyword evidence="1" id="KW-0732">Signal</keyword>
<dbReference type="GO" id="GO:0007157">
    <property type="term" value="P:heterophilic cell-cell adhesion via plasma membrane cell adhesion molecules"/>
    <property type="evidence" value="ECO:0007669"/>
    <property type="project" value="TreeGrafter"/>
</dbReference>
<gene>
    <name evidence="7" type="ORF">I79_025356</name>
</gene>
<proteinExistence type="inferred from homology"/>